<proteinExistence type="predicted"/>
<evidence type="ECO:0000313" key="1">
    <source>
        <dbReference type="EMBL" id="MCI49720.1"/>
    </source>
</evidence>
<feature type="non-terminal residue" evidence="1">
    <location>
        <position position="1"/>
    </location>
</feature>
<name>A0A392SP69_9FABA</name>
<keyword evidence="2" id="KW-1185">Reference proteome</keyword>
<organism evidence="1 2">
    <name type="scientific">Trifolium medium</name>
    <dbReference type="NCBI Taxonomy" id="97028"/>
    <lineage>
        <taxon>Eukaryota</taxon>
        <taxon>Viridiplantae</taxon>
        <taxon>Streptophyta</taxon>
        <taxon>Embryophyta</taxon>
        <taxon>Tracheophyta</taxon>
        <taxon>Spermatophyta</taxon>
        <taxon>Magnoliopsida</taxon>
        <taxon>eudicotyledons</taxon>
        <taxon>Gunneridae</taxon>
        <taxon>Pentapetalae</taxon>
        <taxon>rosids</taxon>
        <taxon>fabids</taxon>
        <taxon>Fabales</taxon>
        <taxon>Fabaceae</taxon>
        <taxon>Papilionoideae</taxon>
        <taxon>50 kb inversion clade</taxon>
        <taxon>NPAAA clade</taxon>
        <taxon>Hologalegina</taxon>
        <taxon>IRL clade</taxon>
        <taxon>Trifolieae</taxon>
        <taxon>Trifolium</taxon>
    </lineage>
</organism>
<comment type="caution">
    <text evidence="1">The sequence shown here is derived from an EMBL/GenBank/DDBJ whole genome shotgun (WGS) entry which is preliminary data.</text>
</comment>
<protein>
    <submittedName>
        <fullName evidence="1">Uncharacterized protein</fullName>
    </submittedName>
</protein>
<reference evidence="1 2" key="1">
    <citation type="journal article" date="2018" name="Front. Plant Sci.">
        <title>Red Clover (Trifolium pratense) and Zigzag Clover (T. medium) - A Picture of Genomic Similarities and Differences.</title>
        <authorList>
            <person name="Dluhosova J."/>
            <person name="Istvanek J."/>
            <person name="Nedelnik J."/>
            <person name="Repkova J."/>
        </authorList>
    </citation>
    <scope>NUCLEOTIDE SEQUENCE [LARGE SCALE GENOMIC DNA]</scope>
    <source>
        <strain evidence="2">cv. 10/8</strain>
        <tissue evidence="1">Leaf</tissue>
    </source>
</reference>
<sequence length="35" mass="4101">YGTKEISKRRYKEAKDRCKFFPGVTTIRCYSIPGT</sequence>
<dbReference type="AlphaFoldDB" id="A0A392SP69"/>
<accession>A0A392SP69</accession>
<dbReference type="Proteomes" id="UP000265520">
    <property type="component" value="Unassembled WGS sequence"/>
</dbReference>
<evidence type="ECO:0000313" key="2">
    <source>
        <dbReference type="Proteomes" id="UP000265520"/>
    </source>
</evidence>
<dbReference type="EMBL" id="LXQA010405476">
    <property type="protein sequence ID" value="MCI49720.1"/>
    <property type="molecule type" value="Genomic_DNA"/>
</dbReference>